<comment type="caution">
    <text evidence="1">The sequence shown here is derived from an EMBL/GenBank/DDBJ whole genome shotgun (WGS) entry which is preliminary data.</text>
</comment>
<proteinExistence type="predicted"/>
<gene>
    <name evidence="1" type="ORF">TNCV_1442111</name>
</gene>
<evidence type="ECO:0000313" key="1">
    <source>
        <dbReference type="EMBL" id="GFX96537.1"/>
    </source>
</evidence>
<reference evidence="1" key="1">
    <citation type="submission" date="2020-08" db="EMBL/GenBank/DDBJ databases">
        <title>Multicomponent nature underlies the extraordinary mechanical properties of spider dragline silk.</title>
        <authorList>
            <person name="Kono N."/>
            <person name="Nakamura H."/>
            <person name="Mori M."/>
            <person name="Yoshida Y."/>
            <person name="Ohtoshi R."/>
            <person name="Malay A.D."/>
            <person name="Moran D.A.P."/>
            <person name="Tomita M."/>
            <person name="Numata K."/>
            <person name="Arakawa K."/>
        </authorList>
    </citation>
    <scope>NUCLEOTIDE SEQUENCE</scope>
</reference>
<accession>A0A8X6RX03</accession>
<dbReference type="AlphaFoldDB" id="A0A8X6RX03"/>
<evidence type="ECO:0000313" key="2">
    <source>
        <dbReference type="Proteomes" id="UP000887159"/>
    </source>
</evidence>
<dbReference type="Proteomes" id="UP000887159">
    <property type="component" value="Unassembled WGS sequence"/>
</dbReference>
<keyword evidence="2" id="KW-1185">Reference proteome</keyword>
<name>A0A8X6RX03_TRICX</name>
<organism evidence="1 2">
    <name type="scientific">Trichonephila clavipes</name>
    <name type="common">Golden silk orbweaver</name>
    <name type="synonym">Nephila clavipes</name>
    <dbReference type="NCBI Taxonomy" id="2585209"/>
    <lineage>
        <taxon>Eukaryota</taxon>
        <taxon>Metazoa</taxon>
        <taxon>Ecdysozoa</taxon>
        <taxon>Arthropoda</taxon>
        <taxon>Chelicerata</taxon>
        <taxon>Arachnida</taxon>
        <taxon>Araneae</taxon>
        <taxon>Araneomorphae</taxon>
        <taxon>Entelegynae</taxon>
        <taxon>Araneoidea</taxon>
        <taxon>Nephilidae</taxon>
        <taxon>Trichonephila</taxon>
    </lineage>
</organism>
<protein>
    <submittedName>
        <fullName evidence="1">Uncharacterized protein</fullName>
    </submittedName>
</protein>
<sequence length="202" mass="22367">MERTNIELCVTRTHRMAGSITAMRTIHLSSRAAVQLGNHCQASFTAVRRSFTVCVRCVQFMSLSMKFERCSVGLGSGFFARPGIVVKSSQDIKSSLYDMLRGNVLLKYRVGCSLQQGLKKSTKSKEYFGQRVGVGYRNCGLWNLAPPPFEKYLYALLLAIQTRCGKLARLTGQRGRSPTTKNCALQSTAICGSGERQPPEVQ</sequence>
<dbReference type="EMBL" id="BMAU01021192">
    <property type="protein sequence ID" value="GFX96537.1"/>
    <property type="molecule type" value="Genomic_DNA"/>
</dbReference>